<keyword evidence="2" id="KW-1133">Transmembrane helix</keyword>
<dbReference type="NCBIfam" id="NF033768">
    <property type="entry name" value="myxo_SS_tail"/>
    <property type="match status" value="1"/>
</dbReference>
<feature type="compositionally biased region" description="Low complexity" evidence="1">
    <location>
        <begin position="227"/>
        <end position="238"/>
    </location>
</feature>
<sequence length="448" mass="47592">MALQTSPKLLRVGVIQDGRIVEEHHLLHDSVTIGDDARNTIVLPATLERPGRFKVLENRANQFHLIIDEHMQGRVNLGSSDVDFDALRSQGLATRRADATFDLPLQESARGKVELTDATLFFHFVPAPPADAKPALPPELKGSAWRTMDRLFFGILATMLVLYVGSVALIASRPTPVEAEVALDQLEDRFVRAIIPPQPPAKEEPKDTGSTPEAKPEEKKPTEKKPATASTTPATAVSAEERHKQIVASVANTGILKVLGASGGGGVIENLLNDGVGSANVADALQGAKAGGGALAVGAGGNGLGAIQGDTGGKAAGIDVKGTTGVGAVDTGRKQTVKVPQVADAVPEVDSSEVSPKDLARFIQRMKASIQRCYEKELKRDPTLKGRVMVRFNLKPDGRAGNIEVDESTLRSEGVSSCIITTIRGWKFPFQPSDDVPVSYPFIFSPGD</sequence>
<dbReference type="SUPFAM" id="SSF74653">
    <property type="entry name" value="TolA/TonB C-terminal domain"/>
    <property type="match status" value="1"/>
</dbReference>
<reference evidence="4" key="1">
    <citation type="submission" date="2018-09" db="EMBL/GenBank/DDBJ databases">
        <authorList>
            <person name="Livingstone P.G."/>
            <person name="Whitworth D.E."/>
        </authorList>
    </citation>
    <scope>NUCLEOTIDE SEQUENCE [LARGE SCALE GENOMIC DNA]</scope>
    <source>
        <strain evidence="4">CA051B</strain>
    </source>
</reference>
<feature type="compositionally biased region" description="Basic and acidic residues" evidence="1">
    <location>
        <begin position="214"/>
        <end position="226"/>
    </location>
</feature>
<evidence type="ECO:0000256" key="1">
    <source>
        <dbReference type="SAM" id="MobiDB-lite"/>
    </source>
</evidence>
<proteinExistence type="predicted"/>
<gene>
    <name evidence="3" type="ORF">D7V93_16005</name>
</gene>
<organism evidence="3 4">
    <name type="scientific">Corallococcus llansteffanensis</name>
    <dbReference type="NCBI Taxonomy" id="2316731"/>
    <lineage>
        <taxon>Bacteria</taxon>
        <taxon>Pseudomonadati</taxon>
        <taxon>Myxococcota</taxon>
        <taxon>Myxococcia</taxon>
        <taxon>Myxococcales</taxon>
        <taxon>Cystobacterineae</taxon>
        <taxon>Myxococcaceae</taxon>
        <taxon>Corallococcus</taxon>
    </lineage>
</organism>
<dbReference type="AlphaFoldDB" id="A0A3A8PR93"/>
<protein>
    <submittedName>
        <fullName evidence="3">Energy transducer TonB</fullName>
    </submittedName>
</protein>
<dbReference type="Proteomes" id="UP000272888">
    <property type="component" value="Unassembled WGS sequence"/>
</dbReference>
<name>A0A3A8PR93_9BACT</name>
<keyword evidence="4" id="KW-1185">Reference proteome</keyword>
<evidence type="ECO:0000313" key="3">
    <source>
        <dbReference type="EMBL" id="RKH58883.1"/>
    </source>
</evidence>
<evidence type="ECO:0000256" key="2">
    <source>
        <dbReference type="SAM" id="Phobius"/>
    </source>
</evidence>
<dbReference type="EMBL" id="RAWB01000146">
    <property type="protein sequence ID" value="RKH58883.1"/>
    <property type="molecule type" value="Genomic_DNA"/>
</dbReference>
<keyword evidence="2" id="KW-0472">Membrane</keyword>
<accession>A0A3A8PR93</accession>
<comment type="caution">
    <text evidence="3">The sequence shown here is derived from an EMBL/GenBank/DDBJ whole genome shotgun (WGS) entry which is preliminary data.</text>
</comment>
<feature type="transmembrane region" description="Helical" evidence="2">
    <location>
        <begin position="151"/>
        <end position="171"/>
    </location>
</feature>
<dbReference type="RefSeq" id="WP_120644241.1">
    <property type="nucleotide sequence ID" value="NZ_RAWB01000146.1"/>
</dbReference>
<evidence type="ECO:0000313" key="4">
    <source>
        <dbReference type="Proteomes" id="UP000272888"/>
    </source>
</evidence>
<feature type="region of interest" description="Disordered" evidence="1">
    <location>
        <begin position="195"/>
        <end position="240"/>
    </location>
</feature>
<dbReference type="InterPro" id="IPR049806">
    <property type="entry name" value="MasK-like_C"/>
</dbReference>
<keyword evidence="2" id="KW-0812">Transmembrane</keyword>